<feature type="transmembrane region" description="Helical" evidence="1">
    <location>
        <begin position="28"/>
        <end position="47"/>
    </location>
</feature>
<feature type="transmembrane region" description="Helical" evidence="1">
    <location>
        <begin position="54"/>
        <end position="73"/>
    </location>
</feature>
<gene>
    <name evidence="2" type="ORF">EDD60_13332</name>
</gene>
<dbReference type="Proteomes" id="UP000295515">
    <property type="component" value="Unassembled WGS sequence"/>
</dbReference>
<reference evidence="2 3" key="1">
    <citation type="submission" date="2019-03" db="EMBL/GenBank/DDBJ databases">
        <title>Genomic Encyclopedia of Type Strains, Phase IV (KMG-IV): sequencing the most valuable type-strain genomes for metagenomic binning, comparative biology and taxonomic classification.</title>
        <authorList>
            <person name="Goeker M."/>
        </authorList>
    </citation>
    <scope>NUCLEOTIDE SEQUENCE [LARGE SCALE GENOMIC DNA]</scope>
    <source>
        <strain evidence="2 3">DSM 29487</strain>
    </source>
</reference>
<keyword evidence="3" id="KW-1185">Reference proteome</keyword>
<proteinExistence type="predicted"/>
<organism evidence="2 3">
    <name type="scientific">Longibaculum muris</name>
    <dbReference type="NCBI Taxonomy" id="1796628"/>
    <lineage>
        <taxon>Bacteria</taxon>
        <taxon>Bacillati</taxon>
        <taxon>Bacillota</taxon>
        <taxon>Erysipelotrichia</taxon>
        <taxon>Erysipelotrichales</taxon>
        <taxon>Coprobacillaceae</taxon>
        <taxon>Longibaculum</taxon>
    </lineage>
</organism>
<sequence>MKKMIPYMLILILVFYGLPLFIKETILAMIALLCLIPLITFIVSLLYGYKQIQWIIFPFVVGCLFLPTIFLFYNESALIYTFIYGGISFVGALIGHFLKKN</sequence>
<keyword evidence="1" id="KW-1133">Transmembrane helix</keyword>
<dbReference type="EMBL" id="SMCQ01000033">
    <property type="protein sequence ID" value="TCV91250.1"/>
    <property type="molecule type" value="Genomic_DNA"/>
</dbReference>
<dbReference type="AlphaFoldDB" id="A0A4R3YGH6"/>
<comment type="caution">
    <text evidence="2">The sequence shown here is derived from an EMBL/GenBank/DDBJ whole genome shotgun (WGS) entry which is preliminary data.</text>
</comment>
<keyword evidence="1" id="KW-0472">Membrane</keyword>
<keyword evidence="1" id="KW-0812">Transmembrane</keyword>
<name>A0A4R3YGH6_9FIRM</name>
<evidence type="ECO:0000313" key="2">
    <source>
        <dbReference type="EMBL" id="TCV91250.1"/>
    </source>
</evidence>
<protein>
    <recommendedName>
        <fullName evidence="4">Exosortase</fullName>
    </recommendedName>
</protein>
<evidence type="ECO:0000256" key="1">
    <source>
        <dbReference type="SAM" id="Phobius"/>
    </source>
</evidence>
<accession>A0A4R3YGH6</accession>
<dbReference type="GeneID" id="98916746"/>
<evidence type="ECO:0000313" key="3">
    <source>
        <dbReference type="Proteomes" id="UP000295515"/>
    </source>
</evidence>
<dbReference type="RefSeq" id="WP_066450490.1">
    <property type="nucleotide sequence ID" value="NZ_JANKBF010000028.1"/>
</dbReference>
<feature type="transmembrane region" description="Helical" evidence="1">
    <location>
        <begin position="79"/>
        <end position="98"/>
    </location>
</feature>
<feature type="transmembrane region" description="Helical" evidence="1">
    <location>
        <begin position="5"/>
        <end position="22"/>
    </location>
</feature>
<evidence type="ECO:0008006" key="4">
    <source>
        <dbReference type="Google" id="ProtNLM"/>
    </source>
</evidence>